<proteinExistence type="predicted"/>
<dbReference type="Proteomes" id="UP001375240">
    <property type="component" value="Unassembled WGS sequence"/>
</dbReference>
<evidence type="ECO:0000256" key="1">
    <source>
        <dbReference type="ARBA" id="ARBA00022729"/>
    </source>
</evidence>
<gene>
    <name evidence="6" type="ORF">TWF696_001392</name>
</gene>
<keyword evidence="3" id="KW-0472">Membrane</keyword>
<evidence type="ECO:0000256" key="4">
    <source>
        <dbReference type="SAM" id="SignalP"/>
    </source>
</evidence>
<feature type="chain" id="PRO_5043597609" description="Yeast cell wall synthesis Kre9/Knh1-like N-terminal domain-containing protein" evidence="4">
    <location>
        <begin position="25"/>
        <end position="383"/>
    </location>
</feature>
<feature type="transmembrane region" description="Helical" evidence="3">
    <location>
        <begin position="277"/>
        <end position="299"/>
    </location>
</feature>
<dbReference type="InterPro" id="IPR052982">
    <property type="entry name" value="SRP1/TIP1-like"/>
</dbReference>
<name>A0AAV9UCZ4_9PEZI</name>
<dbReference type="Pfam" id="PF10342">
    <property type="entry name" value="Kre9_KNH"/>
    <property type="match status" value="1"/>
</dbReference>
<evidence type="ECO:0000313" key="6">
    <source>
        <dbReference type="EMBL" id="KAK6337915.1"/>
    </source>
</evidence>
<dbReference type="EMBL" id="JAVHNQ010000010">
    <property type="protein sequence ID" value="KAK6337915.1"/>
    <property type="molecule type" value="Genomic_DNA"/>
</dbReference>
<evidence type="ECO:0000259" key="5">
    <source>
        <dbReference type="Pfam" id="PF10342"/>
    </source>
</evidence>
<protein>
    <recommendedName>
        <fullName evidence="5">Yeast cell wall synthesis Kre9/Knh1-like N-terminal domain-containing protein</fullName>
    </recommendedName>
</protein>
<evidence type="ECO:0000256" key="2">
    <source>
        <dbReference type="SAM" id="MobiDB-lite"/>
    </source>
</evidence>
<keyword evidence="1 4" id="KW-0732">Signal</keyword>
<feature type="compositionally biased region" description="Polar residues" evidence="2">
    <location>
        <begin position="338"/>
        <end position="349"/>
    </location>
</feature>
<keyword evidence="3" id="KW-0812">Transmembrane</keyword>
<feature type="region of interest" description="Disordered" evidence="2">
    <location>
        <begin position="333"/>
        <end position="359"/>
    </location>
</feature>
<keyword evidence="7" id="KW-1185">Reference proteome</keyword>
<dbReference type="InterPro" id="IPR018466">
    <property type="entry name" value="Kre9/Knh1-like_N"/>
</dbReference>
<dbReference type="PANTHER" id="PTHR40633">
    <property type="entry name" value="MATRIX PROTEIN, PUTATIVE (AFU_ORTHOLOGUE AFUA_8G05410)-RELATED"/>
    <property type="match status" value="1"/>
</dbReference>
<feature type="domain" description="Yeast cell wall synthesis Kre9/Knh1-like N-terminal" evidence="5">
    <location>
        <begin position="44"/>
        <end position="134"/>
    </location>
</feature>
<dbReference type="PANTHER" id="PTHR40633:SF1">
    <property type="entry name" value="GPI ANCHORED SERINE-THREONINE RICH PROTEIN (AFU_ORTHOLOGUE AFUA_1G03630)"/>
    <property type="match status" value="1"/>
</dbReference>
<feature type="region of interest" description="Disordered" evidence="2">
    <location>
        <begin position="150"/>
        <end position="272"/>
    </location>
</feature>
<dbReference type="AlphaFoldDB" id="A0AAV9UCZ4"/>
<sequence length="383" mass="38916">MRLSIVRRLLALAAVATAPLLATAQAPAGVENNENVFSKPAVNGDIIVANQPYDIQWTPSANPGTVSIILVKGVEPNLQVVETVAPAVANSGKFTWTPPLTLEGLQTMPADQVYKFKIVNDISGNFGFSLTFKVDSPGSTFVATSAVSSASSAPASSSSDPAGAAAATTDSTTISVTSSIPPSSSAPPTTSSSAASSSSISSISSSSSAAPSTSSPTPTQTTLSTITSTPPASKFSASPTSSSAAAAAETDSDSESPTASATAEPAAAAGGKMGTGAVAGITAGTVGAIIIAIAIVFLVRRSKQASRQRLVGSTPAAAPSKYDRDFQMMERRARHRPTSSFGFNTTRSDASGGIVGDRHDPYVQLNDRDSFKRDSGTWMASRF</sequence>
<evidence type="ECO:0000313" key="7">
    <source>
        <dbReference type="Proteomes" id="UP001375240"/>
    </source>
</evidence>
<feature type="signal peptide" evidence="4">
    <location>
        <begin position="1"/>
        <end position="24"/>
    </location>
</feature>
<accession>A0AAV9UCZ4</accession>
<organism evidence="6 7">
    <name type="scientific">Orbilia brochopaga</name>
    <dbReference type="NCBI Taxonomy" id="3140254"/>
    <lineage>
        <taxon>Eukaryota</taxon>
        <taxon>Fungi</taxon>
        <taxon>Dikarya</taxon>
        <taxon>Ascomycota</taxon>
        <taxon>Pezizomycotina</taxon>
        <taxon>Orbiliomycetes</taxon>
        <taxon>Orbiliales</taxon>
        <taxon>Orbiliaceae</taxon>
        <taxon>Orbilia</taxon>
    </lineage>
</organism>
<reference evidence="6 7" key="1">
    <citation type="submission" date="2019-10" db="EMBL/GenBank/DDBJ databases">
        <authorList>
            <person name="Palmer J.M."/>
        </authorList>
    </citation>
    <scope>NUCLEOTIDE SEQUENCE [LARGE SCALE GENOMIC DNA]</scope>
    <source>
        <strain evidence="6 7">TWF696</strain>
    </source>
</reference>
<evidence type="ECO:0000256" key="3">
    <source>
        <dbReference type="SAM" id="Phobius"/>
    </source>
</evidence>
<keyword evidence="3" id="KW-1133">Transmembrane helix</keyword>
<comment type="caution">
    <text evidence="6">The sequence shown here is derived from an EMBL/GenBank/DDBJ whole genome shotgun (WGS) entry which is preliminary data.</text>
</comment>